<organism evidence="2 3">
    <name type="scientific">Crenobacter cavernae</name>
    <dbReference type="NCBI Taxonomy" id="2290923"/>
    <lineage>
        <taxon>Bacteria</taxon>
        <taxon>Pseudomonadati</taxon>
        <taxon>Pseudomonadota</taxon>
        <taxon>Betaproteobacteria</taxon>
        <taxon>Neisseriales</taxon>
        <taxon>Neisseriaceae</taxon>
        <taxon>Crenobacter</taxon>
    </lineage>
</organism>
<sequence>MREGSKTAAVIDSSFATTPARNAAPFGFPEAVGQGCATKGRRAVTSAEPFSVQRGFTLLEVLVALFVLGFGLLALAAVQLRTYSTTREAEYQSIAALHAEGLAEAMRANPKRTGVASEPWQWSHYVESTPGSAATAPSQTCSNYDATTQAFGSGSQNCNQNQVAAYDLYLFKSRLESAFPQAQEVKATVCPTNDLSVAPTLSALACDVSGALAIKIVWRAKIGREVNRQMSGDANASATRQMFYQVRFSP</sequence>
<name>A0A345Y5J5_9NEIS</name>
<dbReference type="EMBL" id="CP031337">
    <property type="protein sequence ID" value="AXK39197.1"/>
    <property type="molecule type" value="Genomic_DNA"/>
</dbReference>
<dbReference type="Pfam" id="PF07963">
    <property type="entry name" value="N_methyl"/>
    <property type="match status" value="1"/>
</dbReference>
<dbReference type="AlphaFoldDB" id="A0A345Y5J5"/>
<keyword evidence="1" id="KW-0472">Membrane</keyword>
<dbReference type="InterPro" id="IPR012902">
    <property type="entry name" value="N_methyl_site"/>
</dbReference>
<feature type="transmembrane region" description="Helical" evidence="1">
    <location>
        <begin position="56"/>
        <end position="78"/>
    </location>
</feature>
<evidence type="ECO:0000256" key="1">
    <source>
        <dbReference type="SAM" id="Phobius"/>
    </source>
</evidence>
<dbReference type="NCBIfam" id="TIGR02532">
    <property type="entry name" value="IV_pilin_GFxxxE"/>
    <property type="match status" value="1"/>
</dbReference>
<evidence type="ECO:0000313" key="3">
    <source>
        <dbReference type="Proteomes" id="UP000254537"/>
    </source>
</evidence>
<accession>A0A345Y5J5</accession>
<dbReference type="KEGG" id="ccah:DWG20_07020"/>
<protein>
    <submittedName>
        <fullName evidence="2">Type IV pilus modification protein PilV</fullName>
    </submittedName>
</protein>
<dbReference type="PROSITE" id="PS00409">
    <property type="entry name" value="PROKAR_NTER_METHYL"/>
    <property type="match status" value="1"/>
</dbReference>
<dbReference type="InterPro" id="IPR013362">
    <property type="entry name" value="Pilus_4_PilV"/>
</dbReference>
<keyword evidence="1" id="KW-1133">Transmembrane helix</keyword>
<dbReference type="NCBIfam" id="TIGR02523">
    <property type="entry name" value="type_IV_pilV"/>
    <property type="match status" value="1"/>
</dbReference>
<dbReference type="Proteomes" id="UP000254537">
    <property type="component" value="Chromosome"/>
</dbReference>
<keyword evidence="1" id="KW-0812">Transmembrane</keyword>
<reference evidence="2 3" key="1">
    <citation type="submission" date="2018-07" db="EMBL/GenBank/DDBJ databases">
        <title>Crenobacter cavernae sp. nov., isolated from a karst cave.</title>
        <authorList>
            <person name="Zhu H."/>
        </authorList>
    </citation>
    <scope>NUCLEOTIDE SEQUENCE [LARGE SCALE GENOMIC DNA]</scope>
    <source>
        <strain evidence="2 3">K1W11S-77</strain>
    </source>
</reference>
<evidence type="ECO:0000313" key="2">
    <source>
        <dbReference type="EMBL" id="AXK39197.1"/>
    </source>
</evidence>
<proteinExistence type="predicted"/>
<gene>
    <name evidence="2" type="primary">pilV</name>
    <name evidence="2" type="ORF">DWG20_07020</name>
</gene>